<dbReference type="EMBL" id="CACVAQ010000274">
    <property type="protein sequence ID" value="CAA6819492.1"/>
    <property type="molecule type" value="Genomic_DNA"/>
</dbReference>
<name>A0A6S6TF47_9BACT</name>
<accession>A0A6S6TF47</accession>
<dbReference type="InterPro" id="IPR036291">
    <property type="entry name" value="NAD(P)-bd_dom_sf"/>
</dbReference>
<dbReference type="Pfam" id="PF01370">
    <property type="entry name" value="Epimerase"/>
    <property type="match status" value="1"/>
</dbReference>
<evidence type="ECO:0000259" key="2">
    <source>
        <dbReference type="Pfam" id="PF01370"/>
    </source>
</evidence>
<evidence type="ECO:0000313" key="3">
    <source>
        <dbReference type="EMBL" id="CAA6819492.1"/>
    </source>
</evidence>
<dbReference type="SUPFAM" id="SSF51735">
    <property type="entry name" value="NAD(P)-binding Rossmann-fold domains"/>
    <property type="match status" value="1"/>
</dbReference>
<protein>
    <submittedName>
        <fullName evidence="3">Dihydroflavonol-4-reductase (EC)</fullName>
        <ecNumber evidence="3">1.1.1.219</ecNumber>
    </submittedName>
</protein>
<gene>
    <name evidence="3" type="ORF">HELGO_WM17819</name>
</gene>
<proteinExistence type="predicted"/>
<keyword evidence="3" id="KW-0560">Oxidoreductase</keyword>
<sequence length="340" mass="38174">MTNKQVLVTGGTGFLGAYLLAYLVQKGYQIKAIKRKTSSMDLVKDIQHKIEWLEGDILDTPFLETAMKGVQQVYHAAAIISFDPKEADFMLKVNSEGTANVVNAALYEGVEKFVHVSSIAALGRKEFQPNINETAAWENSKENSNYAISKFKAECEVWRGMQEGLNMAILNPSVIIGAGNWTQGSCQLIQKVAKGFKFYPKGSTGFVDVRDVARAAVLLMESNISGERYILNGANWSYQKFFTQTALALNQKPPTRLAAPWMIDLLWRAEWLRSKIFRSSPLISRETARTSQATYYYHNEKIVAQLDFDFIPMEETLQTTATAFQKSQAQGLNYGLMPLY</sequence>
<reference evidence="3" key="1">
    <citation type="submission" date="2020-01" db="EMBL/GenBank/DDBJ databases">
        <authorList>
            <person name="Meier V. D."/>
            <person name="Meier V D."/>
        </authorList>
    </citation>
    <scope>NUCLEOTIDE SEQUENCE</scope>
    <source>
        <strain evidence="3">HLG_WM_MAG_10</strain>
    </source>
</reference>
<keyword evidence="1" id="KW-0472">Membrane</keyword>
<feature type="domain" description="NAD-dependent epimerase/dehydratase" evidence="2">
    <location>
        <begin position="6"/>
        <end position="229"/>
    </location>
</feature>
<dbReference type="PANTHER" id="PTHR48079">
    <property type="entry name" value="PROTEIN YEEZ"/>
    <property type="match status" value="1"/>
</dbReference>
<keyword evidence="1" id="KW-0812">Transmembrane</keyword>
<dbReference type="GO" id="GO:0005737">
    <property type="term" value="C:cytoplasm"/>
    <property type="evidence" value="ECO:0007669"/>
    <property type="project" value="TreeGrafter"/>
</dbReference>
<dbReference type="EC" id="1.1.1.219" evidence="3"/>
<feature type="transmembrane region" description="Helical" evidence="1">
    <location>
        <begin position="6"/>
        <end position="24"/>
    </location>
</feature>
<organism evidence="3">
    <name type="scientific">uncultured Aureispira sp</name>
    <dbReference type="NCBI Taxonomy" id="1331704"/>
    <lineage>
        <taxon>Bacteria</taxon>
        <taxon>Pseudomonadati</taxon>
        <taxon>Bacteroidota</taxon>
        <taxon>Saprospiria</taxon>
        <taxon>Saprospirales</taxon>
        <taxon>Saprospiraceae</taxon>
        <taxon>Aureispira</taxon>
        <taxon>environmental samples</taxon>
    </lineage>
</organism>
<dbReference type="InterPro" id="IPR051783">
    <property type="entry name" value="NAD(P)-dependent_oxidoreduct"/>
</dbReference>
<dbReference type="GO" id="GO:0045552">
    <property type="term" value="F:dihydroflavanol 4-reductase activity"/>
    <property type="evidence" value="ECO:0007669"/>
    <property type="project" value="UniProtKB-EC"/>
</dbReference>
<dbReference type="GO" id="GO:0004029">
    <property type="term" value="F:aldehyde dehydrogenase (NAD+) activity"/>
    <property type="evidence" value="ECO:0007669"/>
    <property type="project" value="TreeGrafter"/>
</dbReference>
<dbReference type="Gene3D" id="3.40.50.720">
    <property type="entry name" value="NAD(P)-binding Rossmann-like Domain"/>
    <property type="match status" value="1"/>
</dbReference>
<dbReference type="PANTHER" id="PTHR48079:SF6">
    <property type="entry name" value="NAD(P)-BINDING DOMAIN-CONTAINING PROTEIN-RELATED"/>
    <property type="match status" value="1"/>
</dbReference>
<evidence type="ECO:0000256" key="1">
    <source>
        <dbReference type="SAM" id="Phobius"/>
    </source>
</evidence>
<dbReference type="InterPro" id="IPR001509">
    <property type="entry name" value="Epimerase_deHydtase"/>
</dbReference>
<keyword evidence="1" id="KW-1133">Transmembrane helix</keyword>
<dbReference type="AlphaFoldDB" id="A0A6S6TF47"/>